<comment type="similarity">
    <text evidence="2">Belongs to the SusD family.</text>
</comment>
<accession>A0AAU9CRU5</accession>
<keyword evidence="4" id="KW-0472">Membrane</keyword>
<feature type="domain" description="SusD-like N-terminal" evidence="8">
    <location>
        <begin position="24"/>
        <end position="223"/>
    </location>
</feature>
<evidence type="ECO:0000259" key="7">
    <source>
        <dbReference type="Pfam" id="PF07980"/>
    </source>
</evidence>
<dbReference type="AlphaFoldDB" id="A0AAU9CRU5"/>
<proteinExistence type="inferred from homology"/>
<reference evidence="9 10" key="1">
    <citation type="submission" date="2021-12" db="EMBL/GenBank/DDBJ databases">
        <title>Genome sequencing of bacteria with rrn-lacking chromosome and rrn-plasmid.</title>
        <authorList>
            <person name="Anda M."/>
            <person name="Iwasaki W."/>
        </authorList>
    </citation>
    <scope>NUCLEOTIDE SEQUENCE [LARGE SCALE GENOMIC DNA]</scope>
    <source>
        <strain evidence="9 10">DSM 100852</strain>
        <plasmid evidence="9 10">pFA2</plasmid>
    </source>
</reference>
<gene>
    <name evidence="9" type="ORF">FUAX_42980</name>
</gene>
<evidence type="ECO:0000256" key="3">
    <source>
        <dbReference type="ARBA" id="ARBA00022729"/>
    </source>
</evidence>
<dbReference type="KEGG" id="fax:FUAX_42980"/>
<evidence type="ECO:0000256" key="4">
    <source>
        <dbReference type="ARBA" id="ARBA00023136"/>
    </source>
</evidence>
<comment type="subcellular location">
    <subcellularLocation>
        <location evidence="1">Cell outer membrane</location>
    </subcellularLocation>
</comment>
<evidence type="ECO:0000256" key="1">
    <source>
        <dbReference type="ARBA" id="ARBA00004442"/>
    </source>
</evidence>
<sequence>MKKIYKALALFIAGFAFISCDSMLDLKPLSSPTDETFFSDETELQLALNSVYGSMPLFEIEHMPFQMYMEAVLSDNSFYRITDEQAGLQALSKSEQTSTSGFEKFYENLYKGIGRANNLLQNMDKASGVVNETQFNDIKAQALCMRAYFYHRLVLYFGDVPYLDFVPTTPDQAFLPRTPKEEILDTILADLDNAASLMDKGITGVQDRITLPFVYAIKARIALYAGRFDVAATAAQMSLEQAEANGYQLHPSYGELFTFDGEDSPEILMRLPYNEEGFGKSHRIVLRFGTRFGTYSQCGPAQNLIDAYLTKNGLPIDEDPEYDPTNPWENRDPRLKATVVLPQDLWAGRIYESHPDSLESYKIENGVKSRELNRNCRSVHWPAYLSGYLYRKYVDETSLAERTTKTDVDLHFMRLAEVYLILAEAEIERNGGDLNKAASAINKLRERAWSGEDDYPAVTATSKEQMRKVLRMERRVELAMEGFRYDDLLRWRMLEKVRTIPFVGRVLDLKNAKTVPSIDMDGIVTYPDMSEYDKWQYMRNEDGSVKEEGYTPTYKERWHNAWNRKFNPDRDYLFPIPQSEIDLYEANGKTLPQNKGY</sequence>
<geneLocation type="plasmid" evidence="9 10">
    <name>pFA2</name>
</geneLocation>
<dbReference type="Pfam" id="PF07980">
    <property type="entry name" value="SusD_RagB"/>
    <property type="match status" value="1"/>
</dbReference>
<dbReference type="InterPro" id="IPR012944">
    <property type="entry name" value="SusD_RagB_dom"/>
</dbReference>
<feature type="signal peptide" evidence="6">
    <location>
        <begin position="1"/>
        <end position="18"/>
    </location>
</feature>
<dbReference type="InterPro" id="IPR033985">
    <property type="entry name" value="SusD-like_N"/>
</dbReference>
<dbReference type="InterPro" id="IPR011990">
    <property type="entry name" value="TPR-like_helical_dom_sf"/>
</dbReference>
<protein>
    <submittedName>
        <fullName evidence="9">Starch-binding protein</fullName>
    </submittedName>
</protein>
<dbReference type="RefSeq" id="WP_338395267.1">
    <property type="nucleotide sequence ID" value="NZ_AP025316.1"/>
</dbReference>
<keyword evidence="3 6" id="KW-0732">Signal</keyword>
<dbReference type="PROSITE" id="PS51257">
    <property type="entry name" value="PROKAR_LIPOPROTEIN"/>
    <property type="match status" value="1"/>
</dbReference>
<organism evidence="9 10">
    <name type="scientific">Fulvitalea axinellae</name>
    <dbReference type="NCBI Taxonomy" id="1182444"/>
    <lineage>
        <taxon>Bacteria</taxon>
        <taxon>Pseudomonadati</taxon>
        <taxon>Bacteroidota</taxon>
        <taxon>Cytophagia</taxon>
        <taxon>Cytophagales</taxon>
        <taxon>Persicobacteraceae</taxon>
        <taxon>Fulvitalea</taxon>
    </lineage>
</organism>
<feature type="domain" description="RagB/SusD" evidence="7">
    <location>
        <begin position="293"/>
        <end position="597"/>
    </location>
</feature>
<evidence type="ECO:0000256" key="6">
    <source>
        <dbReference type="SAM" id="SignalP"/>
    </source>
</evidence>
<evidence type="ECO:0000259" key="8">
    <source>
        <dbReference type="Pfam" id="PF14322"/>
    </source>
</evidence>
<keyword evidence="5" id="KW-0998">Cell outer membrane</keyword>
<evidence type="ECO:0000256" key="2">
    <source>
        <dbReference type="ARBA" id="ARBA00006275"/>
    </source>
</evidence>
<dbReference type="Gene3D" id="1.25.40.390">
    <property type="match status" value="1"/>
</dbReference>
<dbReference type="Pfam" id="PF14322">
    <property type="entry name" value="SusD-like_3"/>
    <property type="match status" value="1"/>
</dbReference>
<dbReference type="EMBL" id="AP025316">
    <property type="protein sequence ID" value="BDD11866.1"/>
    <property type="molecule type" value="Genomic_DNA"/>
</dbReference>
<dbReference type="Proteomes" id="UP001348817">
    <property type="component" value="Plasmid pFA2"/>
</dbReference>
<evidence type="ECO:0000313" key="9">
    <source>
        <dbReference type="EMBL" id="BDD11866.1"/>
    </source>
</evidence>
<evidence type="ECO:0000313" key="10">
    <source>
        <dbReference type="Proteomes" id="UP001348817"/>
    </source>
</evidence>
<evidence type="ECO:0000256" key="5">
    <source>
        <dbReference type="ARBA" id="ARBA00023237"/>
    </source>
</evidence>
<dbReference type="GO" id="GO:0009279">
    <property type="term" value="C:cell outer membrane"/>
    <property type="evidence" value="ECO:0007669"/>
    <property type="project" value="UniProtKB-SubCell"/>
</dbReference>
<dbReference type="SUPFAM" id="SSF48452">
    <property type="entry name" value="TPR-like"/>
    <property type="match status" value="1"/>
</dbReference>
<name>A0AAU9CRU5_9BACT</name>
<keyword evidence="9" id="KW-0614">Plasmid</keyword>
<feature type="chain" id="PRO_5043471026" evidence="6">
    <location>
        <begin position="19"/>
        <end position="597"/>
    </location>
</feature>
<keyword evidence="10" id="KW-1185">Reference proteome</keyword>